<dbReference type="GO" id="GO:0000287">
    <property type="term" value="F:magnesium ion binding"/>
    <property type="evidence" value="ECO:0007669"/>
    <property type="project" value="UniProtKB-UniRule"/>
</dbReference>
<feature type="active site" description="Phosphoserine intermediate" evidence="7">
    <location>
        <position position="102"/>
    </location>
</feature>
<dbReference type="Proteomes" id="UP000661435">
    <property type="component" value="Unassembled WGS sequence"/>
</dbReference>
<dbReference type="InterPro" id="IPR016066">
    <property type="entry name" value="A-D-PHexomutase_CS"/>
</dbReference>
<dbReference type="InterPro" id="IPR036900">
    <property type="entry name" value="A-D-PHexomutase_C_sf"/>
</dbReference>
<comment type="similarity">
    <text evidence="1 7 8">Belongs to the phosphohexose mutase family.</text>
</comment>
<comment type="function">
    <text evidence="7 9">Catalyzes the conversion of glucosamine-6-phosphate to glucosamine-1-phosphate.</text>
</comment>
<evidence type="ECO:0000259" key="12">
    <source>
        <dbReference type="Pfam" id="PF02879"/>
    </source>
</evidence>
<evidence type="ECO:0000256" key="5">
    <source>
        <dbReference type="ARBA" id="ARBA00023235"/>
    </source>
</evidence>
<name>A0A8J6M7R3_9FIRM</name>
<dbReference type="GO" id="GO:0004615">
    <property type="term" value="F:phosphomannomutase activity"/>
    <property type="evidence" value="ECO:0007669"/>
    <property type="project" value="TreeGrafter"/>
</dbReference>
<keyword evidence="3 7" id="KW-0479">Metal-binding</keyword>
<dbReference type="InterPro" id="IPR005843">
    <property type="entry name" value="A-D-PHexomutase_C"/>
</dbReference>
<comment type="PTM">
    <text evidence="7">Activated by phosphorylation.</text>
</comment>
<dbReference type="PRINTS" id="PR00509">
    <property type="entry name" value="PGMPMM"/>
</dbReference>
<dbReference type="GO" id="GO:0006048">
    <property type="term" value="P:UDP-N-acetylglucosamine biosynthetic process"/>
    <property type="evidence" value="ECO:0007669"/>
    <property type="project" value="TreeGrafter"/>
</dbReference>
<evidence type="ECO:0000256" key="7">
    <source>
        <dbReference type="HAMAP-Rule" id="MF_01554"/>
    </source>
</evidence>
<dbReference type="InterPro" id="IPR005845">
    <property type="entry name" value="A-D-PHexomutase_a/b/a-II"/>
</dbReference>
<dbReference type="NCBIfam" id="TIGR01455">
    <property type="entry name" value="glmM"/>
    <property type="match status" value="1"/>
</dbReference>
<feature type="binding site" description="via phosphate group" evidence="7">
    <location>
        <position position="102"/>
    </location>
    <ligand>
        <name>Mg(2+)</name>
        <dbReference type="ChEBI" id="CHEBI:18420"/>
    </ligand>
</feature>
<evidence type="ECO:0000313" key="14">
    <source>
        <dbReference type="EMBL" id="MBC5732591.1"/>
    </source>
</evidence>
<feature type="domain" description="Alpha-D-phosphohexomutase C-terminal" evidence="10">
    <location>
        <begin position="376"/>
        <end position="445"/>
    </location>
</feature>
<dbReference type="HAMAP" id="MF_01554_B">
    <property type="entry name" value="GlmM_B"/>
    <property type="match status" value="1"/>
</dbReference>
<keyword evidence="5 7" id="KW-0413">Isomerase</keyword>
<dbReference type="InterPro" id="IPR050060">
    <property type="entry name" value="Phosphoglucosamine_mutase"/>
</dbReference>
<comment type="catalytic activity">
    <reaction evidence="6 7 9">
        <text>alpha-D-glucosamine 1-phosphate = D-glucosamine 6-phosphate</text>
        <dbReference type="Rhea" id="RHEA:23424"/>
        <dbReference type="ChEBI" id="CHEBI:58516"/>
        <dbReference type="ChEBI" id="CHEBI:58725"/>
        <dbReference type="EC" id="5.4.2.10"/>
    </reaction>
</comment>
<dbReference type="Pfam" id="PF00408">
    <property type="entry name" value="PGM_PMM_IV"/>
    <property type="match status" value="1"/>
</dbReference>
<dbReference type="Gene3D" id="3.30.310.50">
    <property type="entry name" value="Alpha-D-phosphohexomutase, C-terminal domain"/>
    <property type="match status" value="1"/>
</dbReference>
<dbReference type="Pfam" id="PF02878">
    <property type="entry name" value="PGM_PMM_I"/>
    <property type="match status" value="1"/>
</dbReference>
<dbReference type="GO" id="GO:0009252">
    <property type="term" value="P:peptidoglycan biosynthetic process"/>
    <property type="evidence" value="ECO:0007669"/>
    <property type="project" value="TreeGrafter"/>
</dbReference>
<dbReference type="EC" id="5.4.2.10" evidence="7 9"/>
<evidence type="ECO:0000256" key="2">
    <source>
        <dbReference type="ARBA" id="ARBA00022553"/>
    </source>
</evidence>
<feature type="modified residue" description="Phosphoserine" evidence="7">
    <location>
        <position position="102"/>
    </location>
</feature>
<dbReference type="GO" id="GO:0005829">
    <property type="term" value="C:cytosol"/>
    <property type="evidence" value="ECO:0007669"/>
    <property type="project" value="TreeGrafter"/>
</dbReference>
<proteinExistence type="inferred from homology"/>
<dbReference type="PANTHER" id="PTHR42946:SF1">
    <property type="entry name" value="PHOSPHOGLUCOMUTASE (ALPHA-D-GLUCOSE-1,6-BISPHOSPHATE-DEPENDENT)"/>
    <property type="match status" value="1"/>
</dbReference>
<feature type="domain" description="Alpha-D-phosphohexomutase alpha/beta/alpha" evidence="13">
    <location>
        <begin position="260"/>
        <end position="369"/>
    </location>
</feature>
<dbReference type="SUPFAM" id="SSF55957">
    <property type="entry name" value="Phosphoglucomutase, C-terminal domain"/>
    <property type="match status" value="1"/>
</dbReference>
<feature type="domain" description="Alpha-D-phosphohexomutase alpha/beta/alpha" evidence="11">
    <location>
        <begin position="3"/>
        <end position="135"/>
    </location>
</feature>
<evidence type="ECO:0000256" key="8">
    <source>
        <dbReference type="RuleBase" id="RU004326"/>
    </source>
</evidence>
<dbReference type="FunFam" id="3.30.310.50:FF:000001">
    <property type="entry name" value="Phosphoglucosamine mutase"/>
    <property type="match status" value="1"/>
</dbReference>
<comment type="caution">
    <text evidence="14">The sequence shown here is derived from an EMBL/GenBank/DDBJ whole genome shotgun (WGS) entry which is preliminary data.</text>
</comment>
<keyword evidence="15" id="KW-1185">Reference proteome</keyword>
<dbReference type="InterPro" id="IPR005846">
    <property type="entry name" value="A-D-PHexomutase_a/b/a-III"/>
</dbReference>
<dbReference type="PANTHER" id="PTHR42946">
    <property type="entry name" value="PHOSPHOHEXOSE MUTASE"/>
    <property type="match status" value="1"/>
</dbReference>
<dbReference type="SUPFAM" id="SSF53738">
    <property type="entry name" value="Phosphoglucomutase, first 3 domains"/>
    <property type="match status" value="3"/>
</dbReference>
<accession>A0A8J6M7R3</accession>
<dbReference type="GO" id="GO:0008966">
    <property type="term" value="F:phosphoglucosamine mutase activity"/>
    <property type="evidence" value="ECO:0007669"/>
    <property type="project" value="UniProtKB-UniRule"/>
</dbReference>
<dbReference type="Pfam" id="PF02879">
    <property type="entry name" value="PGM_PMM_II"/>
    <property type="match status" value="1"/>
</dbReference>
<evidence type="ECO:0000313" key="15">
    <source>
        <dbReference type="Proteomes" id="UP000661435"/>
    </source>
</evidence>
<dbReference type="InterPro" id="IPR005844">
    <property type="entry name" value="A-D-PHexomutase_a/b/a-I"/>
</dbReference>
<dbReference type="GO" id="GO:0005975">
    <property type="term" value="P:carbohydrate metabolic process"/>
    <property type="evidence" value="ECO:0007669"/>
    <property type="project" value="InterPro"/>
</dbReference>
<protein>
    <recommendedName>
        <fullName evidence="7 9">Phosphoglucosamine mutase</fullName>
        <ecNumber evidence="7 9">5.4.2.10</ecNumber>
    </recommendedName>
</protein>
<dbReference type="RefSeq" id="WP_186906485.1">
    <property type="nucleotide sequence ID" value="NZ_JACOPP010000002.1"/>
</dbReference>
<dbReference type="AlphaFoldDB" id="A0A8J6M7R3"/>
<dbReference type="EMBL" id="JACOPP010000002">
    <property type="protein sequence ID" value="MBC5732591.1"/>
    <property type="molecule type" value="Genomic_DNA"/>
</dbReference>
<sequence length="451" mass="47585">MGRLFGTDGIRGVVNAGLDARLAFQVGMAAAYVMAEAKGGGQPRFTIGKDTRISSDLLEGALVAGLCSAGADVLHLGVIPTPAVAWITVDAKADAGIVISASHNPFEHNGIKIFDHRGFKLSDALEGKIEEIVLSRTAVPLKTHGEIGRVIYADEKEAQDYIDYLVSTVDTDLSGLHILVDCANGAASAIAARLFDRFPDLHTDVIHADPDGVNINHGCGSTHLDSLRAMVKAGGYDLGIAFDGDADRCLMVDETGEEIDGDQVVASCGLALKQEGKLPGNALVATVMSNMGLRVFCRENGIDLHCTDVGDRNVLEKMEACGYMLGGEQSGHTIFRKYATTGDGQLTALQFLSLLHKSGKRASELVAGCRRYPQVLINVPVAGQAQKSAIMADPSIRDAVTAQEDAMAGTGRVLVRPSGTESLIRVMVEAQSEGDARNAAEALANIIKIYG</sequence>
<gene>
    <name evidence="7" type="primary">glmM</name>
    <name evidence="14" type="ORF">H8S57_02470</name>
</gene>
<feature type="binding site" evidence="7">
    <location>
        <position position="243"/>
    </location>
    <ligand>
        <name>Mg(2+)</name>
        <dbReference type="ChEBI" id="CHEBI:18420"/>
    </ligand>
</feature>
<keyword evidence="4 7" id="KW-0460">Magnesium</keyword>
<dbReference type="InterPro" id="IPR005841">
    <property type="entry name" value="Alpha-D-phosphohexomutase_SF"/>
</dbReference>
<dbReference type="Gene3D" id="3.40.120.10">
    <property type="entry name" value="Alpha-D-Glucose-1,6-Bisphosphate, subunit A, domain 3"/>
    <property type="match status" value="3"/>
</dbReference>
<evidence type="ECO:0000256" key="6">
    <source>
        <dbReference type="ARBA" id="ARBA00050364"/>
    </source>
</evidence>
<evidence type="ECO:0000259" key="13">
    <source>
        <dbReference type="Pfam" id="PF02880"/>
    </source>
</evidence>
<dbReference type="Pfam" id="PF02880">
    <property type="entry name" value="PGM_PMM_III"/>
    <property type="match status" value="1"/>
</dbReference>
<evidence type="ECO:0000256" key="3">
    <source>
        <dbReference type="ARBA" id="ARBA00022723"/>
    </source>
</evidence>
<evidence type="ECO:0000256" key="9">
    <source>
        <dbReference type="RuleBase" id="RU004327"/>
    </source>
</evidence>
<dbReference type="FunFam" id="3.40.120.10:FF:000003">
    <property type="entry name" value="Phosphoglucosamine mutase"/>
    <property type="match status" value="1"/>
</dbReference>
<evidence type="ECO:0000259" key="11">
    <source>
        <dbReference type="Pfam" id="PF02878"/>
    </source>
</evidence>
<feature type="domain" description="Alpha-D-phosphohexomutase alpha/beta/alpha" evidence="12">
    <location>
        <begin position="160"/>
        <end position="256"/>
    </location>
</feature>
<comment type="cofactor">
    <cofactor evidence="7">
        <name>Mg(2+)</name>
        <dbReference type="ChEBI" id="CHEBI:18420"/>
    </cofactor>
    <text evidence="7">Binds 1 Mg(2+) ion per subunit.</text>
</comment>
<reference evidence="14" key="1">
    <citation type="submission" date="2020-08" db="EMBL/GenBank/DDBJ databases">
        <title>Genome public.</title>
        <authorList>
            <person name="Liu C."/>
            <person name="Sun Q."/>
        </authorList>
    </citation>
    <scope>NUCLEOTIDE SEQUENCE</scope>
    <source>
        <strain evidence="14">NSJ-51</strain>
    </source>
</reference>
<evidence type="ECO:0000256" key="1">
    <source>
        <dbReference type="ARBA" id="ARBA00010231"/>
    </source>
</evidence>
<dbReference type="InterPro" id="IPR016055">
    <property type="entry name" value="A-D-PHexomutase_a/b/a-I/II/III"/>
</dbReference>
<organism evidence="14 15">
    <name type="scientific">Lawsonibacter hominis</name>
    <dbReference type="NCBI Taxonomy" id="2763053"/>
    <lineage>
        <taxon>Bacteria</taxon>
        <taxon>Bacillati</taxon>
        <taxon>Bacillota</taxon>
        <taxon>Clostridia</taxon>
        <taxon>Eubacteriales</taxon>
        <taxon>Oscillospiraceae</taxon>
        <taxon>Lawsonibacter</taxon>
    </lineage>
</organism>
<dbReference type="FunFam" id="3.40.120.10:FF:000001">
    <property type="entry name" value="Phosphoglucosamine mutase"/>
    <property type="match status" value="1"/>
</dbReference>
<feature type="binding site" evidence="7">
    <location>
        <position position="247"/>
    </location>
    <ligand>
        <name>Mg(2+)</name>
        <dbReference type="ChEBI" id="CHEBI:18420"/>
    </ligand>
</feature>
<keyword evidence="2 7" id="KW-0597">Phosphoprotein</keyword>
<evidence type="ECO:0000259" key="10">
    <source>
        <dbReference type="Pfam" id="PF00408"/>
    </source>
</evidence>
<evidence type="ECO:0000256" key="4">
    <source>
        <dbReference type="ARBA" id="ARBA00022842"/>
    </source>
</evidence>
<dbReference type="InterPro" id="IPR006352">
    <property type="entry name" value="GlmM_bact"/>
</dbReference>
<feature type="binding site" evidence="7">
    <location>
        <position position="245"/>
    </location>
    <ligand>
        <name>Mg(2+)</name>
        <dbReference type="ChEBI" id="CHEBI:18420"/>
    </ligand>
</feature>
<dbReference type="CDD" id="cd05802">
    <property type="entry name" value="GlmM"/>
    <property type="match status" value="1"/>
</dbReference>
<dbReference type="PROSITE" id="PS00710">
    <property type="entry name" value="PGM_PMM"/>
    <property type="match status" value="1"/>
</dbReference>